<keyword evidence="2" id="KW-1133">Transmembrane helix</keyword>
<proteinExistence type="predicted"/>
<evidence type="ECO:0000313" key="3">
    <source>
        <dbReference type="EMBL" id="SEL48726.1"/>
    </source>
</evidence>
<feature type="region of interest" description="Disordered" evidence="1">
    <location>
        <begin position="1"/>
        <end position="41"/>
    </location>
</feature>
<feature type="transmembrane region" description="Helical" evidence="2">
    <location>
        <begin position="201"/>
        <end position="220"/>
    </location>
</feature>
<feature type="transmembrane region" description="Helical" evidence="2">
    <location>
        <begin position="262"/>
        <end position="286"/>
    </location>
</feature>
<dbReference type="STRING" id="235985.SAMN05414137_10991"/>
<feature type="transmembrane region" description="Helical" evidence="2">
    <location>
        <begin position="176"/>
        <end position="195"/>
    </location>
</feature>
<feature type="transmembrane region" description="Helical" evidence="2">
    <location>
        <begin position="72"/>
        <end position="92"/>
    </location>
</feature>
<evidence type="ECO:0000313" key="4">
    <source>
        <dbReference type="Proteomes" id="UP000183015"/>
    </source>
</evidence>
<dbReference type="Proteomes" id="UP000183015">
    <property type="component" value="Unassembled WGS sequence"/>
</dbReference>
<protein>
    <submittedName>
        <fullName evidence="3">Membrane protein</fullName>
    </submittedName>
</protein>
<keyword evidence="2" id="KW-0472">Membrane</keyword>
<feature type="transmembrane region" description="Helical" evidence="2">
    <location>
        <begin position="232"/>
        <end position="250"/>
    </location>
</feature>
<feature type="compositionally biased region" description="Gly residues" evidence="1">
    <location>
        <begin position="1"/>
        <end position="10"/>
    </location>
</feature>
<dbReference type="eggNOG" id="COG1295">
    <property type="taxonomic scope" value="Bacteria"/>
</dbReference>
<accession>A0A1H7QLE1</accession>
<feature type="compositionally biased region" description="Basic and acidic residues" evidence="1">
    <location>
        <begin position="28"/>
        <end position="41"/>
    </location>
</feature>
<organism evidence="3 4">
    <name type="scientific">Streptacidiphilus jiangxiensis</name>
    <dbReference type="NCBI Taxonomy" id="235985"/>
    <lineage>
        <taxon>Bacteria</taxon>
        <taxon>Bacillati</taxon>
        <taxon>Actinomycetota</taxon>
        <taxon>Actinomycetes</taxon>
        <taxon>Kitasatosporales</taxon>
        <taxon>Streptomycetaceae</taxon>
        <taxon>Streptacidiphilus</taxon>
    </lineage>
</organism>
<evidence type="ECO:0000256" key="2">
    <source>
        <dbReference type="SAM" id="Phobius"/>
    </source>
</evidence>
<name>A0A1H7QLE1_STRJI</name>
<keyword evidence="2" id="KW-0812">Transmembrane</keyword>
<reference evidence="4" key="1">
    <citation type="submission" date="2016-10" db="EMBL/GenBank/DDBJ databases">
        <authorList>
            <person name="Varghese N."/>
        </authorList>
    </citation>
    <scope>NUCLEOTIDE SEQUENCE [LARGE SCALE GENOMIC DNA]</scope>
    <source>
        <strain evidence="4">DSM 45096 / BCRC 16803 / CGMCC 4.1857 / CIP 109030 / JCM 12277 / KCTC 19219 / NBRC 100920 / 33214</strain>
    </source>
</reference>
<dbReference type="EMBL" id="FOAZ01000009">
    <property type="protein sequence ID" value="SEL48726.1"/>
    <property type="molecule type" value="Genomic_DNA"/>
</dbReference>
<dbReference type="AlphaFoldDB" id="A0A1H7QLE1"/>
<evidence type="ECO:0000256" key="1">
    <source>
        <dbReference type="SAM" id="MobiDB-lite"/>
    </source>
</evidence>
<feature type="transmembrane region" description="Helical" evidence="2">
    <location>
        <begin position="135"/>
        <end position="155"/>
    </location>
</feature>
<gene>
    <name evidence="3" type="ORF">SAMN05414137_10991</name>
</gene>
<sequence>MEADGSGGEQGVVRSDGEQGDGEQGHGGQDHGGRQDRGGRHEREWTTRAYWLDYARRLWEHGRHVEIMQRSLAFAALFFVTLIPLLVVIAAAEGTRGNGIAQWVTDALGLSGAGAQAVKSLFVARGQTLSTTTGVSLAALAVFGISLMASVQAAYERIWSLPRGPWHTTWRQTVGLAGLIGYILLAASSGIPGQHTALQPALRVVATVVGGVALFWWLQWLLLGSRIPWSRLLPGAVATVVALSGLRLFSRFVLAPLLVMNAVSYGTVGTVLIVQSFLIGVGYTLYAGCLAGQALVPPGES</sequence>
<keyword evidence="4" id="KW-1185">Reference proteome</keyword>